<evidence type="ECO:0000256" key="5">
    <source>
        <dbReference type="ARBA" id="ARBA00023242"/>
    </source>
</evidence>
<evidence type="ECO:0000256" key="4">
    <source>
        <dbReference type="ARBA" id="ARBA00022880"/>
    </source>
</evidence>
<evidence type="ECO:0000256" key="8">
    <source>
        <dbReference type="SAM" id="MobiDB-lite"/>
    </source>
</evidence>
<keyword evidence="4" id="KW-0236">DNA replication inhibitor</keyword>
<proteinExistence type="inferred from homology"/>
<comment type="subcellular location">
    <subcellularLocation>
        <location evidence="1 7">Nucleus</location>
    </subcellularLocation>
</comment>
<feature type="region of interest" description="Disordered" evidence="8">
    <location>
        <begin position="210"/>
        <end position="242"/>
    </location>
</feature>
<evidence type="ECO:0000256" key="7">
    <source>
        <dbReference type="RuleBase" id="RU366049"/>
    </source>
</evidence>
<dbReference type="AlphaFoldDB" id="A0A0B1P4W3"/>
<evidence type="ECO:0000259" key="9">
    <source>
        <dbReference type="Pfam" id="PF07962"/>
    </source>
</evidence>
<dbReference type="InterPro" id="IPR012923">
    <property type="entry name" value="Csm3"/>
</dbReference>
<dbReference type="PANTHER" id="PTHR13220:SF11">
    <property type="entry name" value="TIMELESS-INTERACTING PROTEIN"/>
    <property type="match status" value="1"/>
</dbReference>
<accession>A0A0B1P4W3</accession>
<evidence type="ECO:0000313" key="11">
    <source>
        <dbReference type="Proteomes" id="UP000030854"/>
    </source>
</evidence>
<dbReference type="PANTHER" id="PTHR13220">
    <property type="entry name" value="TIMELESS INTERACTING-RELATED"/>
    <property type="match status" value="1"/>
</dbReference>
<gene>
    <name evidence="10" type="ORF">EV44_g1858</name>
</gene>
<evidence type="ECO:0000256" key="1">
    <source>
        <dbReference type="ARBA" id="ARBA00004123"/>
    </source>
</evidence>
<dbReference type="InterPro" id="IPR040038">
    <property type="entry name" value="TIPIN/Csm3/Swi3"/>
</dbReference>
<evidence type="ECO:0000256" key="3">
    <source>
        <dbReference type="ARBA" id="ARBA00022763"/>
    </source>
</evidence>
<dbReference type="GO" id="GO:0031298">
    <property type="term" value="C:replication fork protection complex"/>
    <property type="evidence" value="ECO:0007669"/>
    <property type="project" value="TreeGrafter"/>
</dbReference>
<reference evidence="10 11" key="1">
    <citation type="journal article" date="2014" name="BMC Genomics">
        <title>Adaptive genomic structural variation in the grape powdery mildew pathogen, Erysiphe necator.</title>
        <authorList>
            <person name="Jones L."/>
            <person name="Riaz S."/>
            <person name="Morales-Cruz A."/>
            <person name="Amrine K.C."/>
            <person name="McGuire B."/>
            <person name="Gubler W.D."/>
            <person name="Walker M.A."/>
            <person name="Cantu D."/>
        </authorList>
    </citation>
    <scope>NUCLEOTIDE SEQUENCE [LARGE SCALE GENOMIC DNA]</scope>
    <source>
        <strain evidence="11">c</strain>
    </source>
</reference>
<feature type="compositionally biased region" description="Polar residues" evidence="8">
    <location>
        <begin position="216"/>
        <end position="228"/>
    </location>
</feature>
<evidence type="ECO:0000313" key="10">
    <source>
        <dbReference type="EMBL" id="KHJ32365.1"/>
    </source>
</evidence>
<feature type="region of interest" description="Disordered" evidence="8">
    <location>
        <begin position="163"/>
        <end position="190"/>
    </location>
</feature>
<dbReference type="HOGENOM" id="CLU_036204_1_0_1"/>
<organism evidence="10 11">
    <name type="scientific">Uncinula necator</name>
    <name type="common">Grape powdery mildew</name>
    <dbReference type="NCBI Taxonomy" id="52586"/>
    <lineage>
        <taxon>Eukaryota</taxon>
        <taxon>Fungi</taxon>
        <taxon>Dikarya</taxon>
        <taxon>Ascomycota</taxon>
        <taxon>Pezizomycotina</taxon>
        <taxon>Leotiomycetes</taxon>
        <taxon>Erysiphales</taxon>
        <taxon>Erysiphaceae</taxon>
        <taxon>Erysiphe</taxon>
    </lineage>
</organism>
<protein>
    <recommendedName>
        <fullName evidence="7">Chromosome segregation in meiosis protein</fullName>
    </recommendedName>
</protein>
<comment type="similarity">
    <text evidence="2 7">Belongs to the CSM3 family.</text>
</comment>
<comment type="caution">
    <text evidence="10">The sequence shown here is derived from an EMBL/GenBank/DDBJ whole genome shotgun (WGS) entry which is preliminary data.</text>
</comment>
<dbReference type="Proteomes" id="UP000030854">
    <property type="component" value="Unassembled WGS sequence"/>
</dbReference>
<feature type="region of interest" description="Disordered" evidence="8">
    <location>
        <begin position="23"/>
        <end position="42"/>
    </location>
</feature>
<evidence type="ECO:0000256" key="2">
    <source>
        <dbReference type="ARBA" id="ARBA00006075"/>
    </source>
</evidence>
<dbReference type="GO" id="GO:0006974">
    <property type="term" value="P:DNA damage response"/>
    <property type="evidence" value="ECO:0007669"/>
    <property type="project" value="UniProtKB-KW"/>
</dbReference>
<dbReference type="GO" id="GO:0003677">
    <property type="term" value="F:DNA binding"/>
    <property type="evidence" value="ECO:0007669"/>
    <property type="project" value="TreeGrafter"/>
</dbReference>
<dbReference type="Pfam" id="PF07962">
    <property type="entry name" value="Swi3"/>
    <property type="match status" value="1"/>
</dbReference>
<keyword evidence="5 7" id="KW-0539">Nucleus</keyword>
<feature type="compositionally biased region" description="Basic and acidic residues" evidence="8">
    <location>
        <begin position="167"/>
        <end position="179"/>
    </location>
</feature>
<keyword evidence="11" id="KW-1185">Reference proteome</keyword>
<dbReference type="STRING" id="52586.A0A0B1P4W3"/>
<dbReference type="EMBL" id="JNVN01002138">
    <property type="protein sequence ID" value="KHJ32365.1"/>
    <property type="molecule type" value="Genomic_DNA"/>
</dbReference>
<name>A0A0B1P4W3_UNCNE</name>
<feature type="domain" description="Chromosome segregation in meiosis protein 3" evidence="9">
    <location>
        <begin position="75"/>
        <end position="156"/>
    </location>
</feature>
<comment type="function">
    <text evidence="7">Plays an important role in the control of DNA replication and the maintenance of replication fork stability.</text>
</comment>
<dbReference type="GO" id="GO:0000076">
    <property type="term" value="P:DNA replication checkpoint signaling"/>
    <property type="evidence" value="ECO:0007669"/>
    <property type="project" value="UniProtKB-UniRule"/>
</dbReference>
<sequence>MDSSAEEDDTRRRDEIDELFNYDAGVNDPFSDNYQPAPLPERREKTVQTSIHPSNDLGIDDEITLTRKRRVPRVKLDENLLISPAGIPKLQSKAKSLKFKGKGYEFSDISNLLHMYQLWLDDLFPKARFLDALAQVEKLGHKKQIQTMRLSWINESKTDYLSTNNGSRDKNPASHHEISETTITRPFEDDLSINQKNIDNIAQDDLYEATPHPVSSRDTNSLSPSKSSTLNPTLLLEENEDQVPEDELDILMAEGEELPKSAQADIQMASSTSRDQNICFDDDEEAMHEMDLEW</sequence>
<feature type="region of interest" description="Disordered" evidence="8">
    <location>
        <begin position="266"/>
        <end position="294"/>
    </location>
</feature>
<dbReference type="OrthoDB" id="437078at2759"/>
<dbReference type="GO" id="GO:0043111">
    <property type="term" value="P:replication fork arrest"/>
    <property type="evidence" value="ECO:0007669"/>
    <property type="project" value="TreeGrafter"/>
</dbReference>
<evidence type="ECO:0000256" key="6">
    <source>
        <dbReference type="ARBA" id="ARBA00023306"/>
    </source>
</evidence>
<keyword evidence="6 7" id="KW-0131">Cell cycle</keyword>
<dbReference type="OMA" id="SWINESK"/>
<dbReference type="GO" id="GO:0031297">
    <property type="term" value="P:replication fork processing"/>
    <property type="evidence" value="ECO:0007669"/>
    <property type="project" value="UniProtKB-UniRule"/>
</dbReference>
<keyword evidence="3 7" id="KW-0227">DNA damage</keyword>